<evidence type="ECO:0000259" key="1">
    <source>
        <dbReference type="Pfam" id="PF09347"/>
    </source>
</evidence>
<evidence type="ECO:0000313" key="2">
    <source>
        <dbReference type="EMBL" id="KJZ41699.1"/>
    </source>
</evidence>
<dbReference type="RefSeq" id="WP_046026918.1">
    <property type="nucleotide sequence ID" value="NZ_LACD01000022.1"/>
</dbReference>
<keyword evidence="2" id="KW-0489">Methyltransferase</keyword>
<proteinExistence type="predicted"/>
<dbReference type="AlphaFoldDB" id="A0A0F4TC58"/>
<name>A0A0F4TC58_PSEFL</name>
<dbReference type="GO" id="GO:0032259">
    <property type="term" value="P:methylation"/>
    <property type="evidence" value="ECO:0007669"/>
    <property type="project" value="UniProtKB-KW"/>
</dbReference>
<organism evidence="2 3">
    <name type="scientific">Pseudomonas fluorescens</name>
    <dbReference type="NCBI Taxonomy" id="294"/>
    <lineage>
        <taxon>Bacteria</taxon>
        <taxon>Pseudomonadati</taxon>
        <taxon>Pseudomonadota</taxon>
        <taxon>Gammaproteobacteria</taxon>
        <taxon>Pseudomonadales</taxon>
        <taxon>Pseudomonadaceae</taxon>
        <taxon>Pseudomonas</taxon>
    </lineage>
</organism>
<feature type="domain" description="DUF1989" evidence="1">
    <location>
        <begin position="15"/>
        <end position="178"/>
    </location>
</feature>
<dbReference type="PANTHER" id="PTHR31527:SF0">
    <property type="entry name" value="RE64534P"/>
    <property type="match status" value="1"/>
</dbReference>
<sequence>MNAISAVQHDELVCLPARRGTAIKLEKGQIIKVINTHGKQVVDTWAFNPNDLHEAMSMEHCRASWLKVNPQVGDTLITNNRRPILTIVEDTTPGVHDTLIAACDHTRYQQLGVVGHHDSCNENLFLALDALGLVAEAPPSPLNLFMNVPLSANGQIKFAEPVSKPGQYVALRAEMDLIIVLSACPQDITAVNGMMPADVHYAVVCRSHEQ</sequence>
<evidence type="ECO:0000313" key="3">
    <source>
        <dbReference type="Proteomes" id="UP000033500"/>
    </source>
</evidence>
<reference evidence="2 3" key="1">
    <citation type="submission" date="2015-03" db="EMBL/GenBank/DDBJ databases">
        <title>Comparative genomics of Pseudomonas insights into diversity of traits involved in vanlence and defense.</title>
        <authorList>
            <person name="Qin Y."/>
        </authorList>
    </citation>
    <scope>NUCLEOTIDE SEQUENCE [LARGE SCALE GENOMIC DNA]</scope>
    <source>
        <strain evidence="2 3">C3</strain>
    </source>
</reference>
<dbReference type="Pfam" id="PF09347">
    <property type="entry name" value="DUF1989"/>
    <property type="match status" value="1"/>
</dbReference>
<dbReference type="EMBL" id="LACD01000022">
    <property type="protein sequence ID" value="KJZ41699.1"/>
    <property type="molecule type" value="Genomic_DNA"/>
</dbReference>
<accession>A0A0F4TC58</accession>
<dbReference type="PATRIC" id="fig|294.130.peg.3593"/>
<comment type="caution">
    <text evidence="2">The sequence shown here is derived from an EMBL/GenBank/DDBJ whole genome shotgun (WGS) entry which is preliminary data.</text>
</comment>
<protein>
    <submittedName>
        <fullName evidence="2">Aminomethyltransferase</fullName>
    </submittedName>
</protein>
<gene>
    <name evidence="2" type="ORF">VC34_18160</name>
</gene>
<dbReference type="InterPro" id="IPR018959">
    <property type="entry name" value="DUF1989"/>
</dbReference>
<dbReference type="GO" id="GO:0008168">
    <property type="term" value="F:methyltransferase activity"/>
    <property type="evidence" value="ECO:0007669"/>
    <property type="project" value="UniProtKB-KW"/>
</dbReference>
<dbReference type="Proteomes" id="UP000033500">
    <property type="component" value="Unassembled WGS sequence"/>
</dbReference>
<keyword evidence="2" id="KW-0808">Transferase</keyword>
<dbReference type="PANTHER" id="PTHR31527">
    <property type="entry name" value="RE64534P"/>
    <property type="match status" value="1"/>
</dbReference>